<evidence type="ECO:0000313" key="10">
    <source>
        <dbReference type="Proteomes" id="UP000198793"/>
    </source>
</evidence>
<dbReference type="CDD" id="cd06550">
    <property type="entry name" value="TM_ABC_iron-siderophores_like"/>
    <property type="match status" value="1"/>
</dbReference>
<keyword evidence="3" id="KW-0813">Transport</keyword>
<dbReference type="STRING" id="1166073.SAMN05192530_10943"/>
<evidence type="ECO:0000256" key="5">
    <source>
        <dbReference type="ARBA" id="ARBA00022692"/>
    </source>
</evidence>
<feature type="transmembrane region" description="Helical" evidence="8">
    <location>
        <begin position="302"/>
        <end position="321"/>
    </location>
</feature>
<evidence type="ECO:0000256" key="6">
    <source>
        <dbReference type="ARBA" id="ARBA00022989"/>
    </source>
</evidence>
<keyword evidence="10" id="KW-1185">Reference proteome</keyword>
<proteinExistence type="inferred from homology"/>
<evidence type="ECO:0000256" key="7">
    <source>
        <dbReference type="ARBA" id="ARBA00023136"/>
    </source>
</evidence>
<evidence type="ECO:0000256" key="1">
    <source>
        <dbReference type="ARBA" id="ARBA00004651"/>
    </source>
</evidence>
<evidence type="ECO:0000256" key="3">
    <source>
        <dbReference type="ARBA" id="ARBA00022448"/>
    </source>
</evidence>
<feature type="transmembrane region" description="Helical" evidence="8">
    <location>
        <begin position="142"/>
        <end position="162"/>
    </location>
</feature>
<feature type="transmembrane region" description="Helical" evidence="8">
    <location>
        <begin position="187"/>
        <end position="211"/>
    </location>
</feature>
<dbReference type="PANTHER" id="PTHR30472">
    <property type="entry name" value="FERRIC ENTEROBACTIN TRANSPORT SYSTEM PERMEASE PROTEIN"/>
    <property type="match status" value="1"/>
</dbReference>
<keyword evidence="7 8" id="KW-0472">Membrane</keyword>
<accession>A0A1H0L5D9</accession>
<dbReference type="GO" id="GO:0022857">
    <property type="term" value="F:transmembrane transporter activity"/>
    <property type="evidence" value="ECO:0007669"/>
    <property type="project" value="InterPro"/>
</dbReference>
<dbReference type="PANTHER" id="PTHR30472:SF1">
    <property type="entry name" value="FE(3+) DICITRATE TRANSPORT SYSTEM PERMEASE PROTEIN FECC-RELATED"/>
    <property type="match status" value="1"/>
</dbReference>
<dbReference type="AlphaFoldDB" id="A0A1H0L5D9"/>
<evidence type="ECO:0000256" key="4">
    <source>
        <dbReference type="ARBA" id="ARBA00022475"/>
    </source>
</evidence>
<organism evidence="9 10">
    <name type="scientific">Aureimonas jatrophae</name>
    <dbReference type="NCBI Taxonomy" id="1166073"/>
    <lineage>
        <taxon>Bacteria</taxon>
        <taxon>Pseudomonadati</taxon>
        <taxon>Pseudomonadota</taxon>
        <taxon>Alphaproteobacteria</taxon>
        <taxon>Hyphomicrobiales</taxon>
        <taxon>Aurantimonadaceae</taxon>
        <taxon>Aureimonas</taxon>
    </lineage>
</organism>
<dbReference type="InterPro" id="IPR000522">
    <property type="entry name" value="ABC_transptr_permease_BtuC"/>
</dbReference>
<comment type="subcellular location">
    <subcellularLocation>
        <location evidence="1">Cell membrane</location>
        <topology evidence="1">Multi-pass membrane protein</topology>
    </subcellularLocation>
</comment>
<dbReference type="SUPFAM" id="SSF81345">
    <property type="entry name" value="ABC transporter involved in vitamin B12 uptake, BtuC"/>
    <property type="match status" value="1"/>
</dbReference>
<gene>
    <name evidence="9" type="ORF">SAMN05192530_10943</name>
</gene>
<feature type="transmembrane region" description="Helical" evidence="8">
    <location>
        <begin position="273"/>
        <end position="295"/>
    </location>
</feature>
<dbReference type="EMBL" id="FNIT01000009">
    <property type="protein sequence ID" value="SDO63246.1"/>
    <property type="molecule type" value="Genomic_DNA"/>
</dbReference>
<dbReference type="GO" id="GO:0033214">
    <property type="term" value="P:siderophore-iron import into cell"/>
    <property type="evidence" value="ECO:0007669"/>
    <property type="project" value="TreeGrafter"/>
</dbReference>
<dbReference type="OrthoDB" id="9811975at2"/>
<feature type="transmembrane region" description="Helical" evidence="8">
    <location>
        <begin position="84"/>
        <end position="104"/>
    </location>
</feature>
<evidence type="ECO:0000256" key="2">
    <source>
        <dbReference type="ARBA" id="ARBA00007935"/>
    </source>
</evidence>
<comment type="similarity">
    <text evidence="2">Belongs to the binding-protein-dependent transport system permease family. FecCD subfamily.</text>
</comment>
<protein>
    <submittedName>
        <fullName evidence="9">Iron complex transport system permease protein</fullName>
    </submittedName>
</protein>
<sequence length="327" mass="32686">MRLALAAALLVVAALLALSLGVRPLGLAEVWHAIAAFDPRNPDHVAVRLVRLPRVVAGLIAGAGLGIAGSVMQGLTRNPLADPGILGVSAGSALAVVLGSLFLARADSGSLAFLAFPGAALAAVAVFALGGALRGDAGPVRLVLAGAALNALLLSLVSAVVLTRSDSLEVFRFWVNGSLAQAGERPLASMALVALAGSLLAFAAAPVLETLSLGNTMARGLGTRLLRAQGIALLVVTLLTGASVAVAGPVAFLGLMVPPLARRLAGHALRAELVASALLGAALLLLADTLGRLVIAPAELRVGLMSALVGGPIFVLLVRRLPLGSRA</sequence>
<dbReference type="Pfam" id="PF01032">
    <property type="entry name" value="FecCD"/>
    <property type="match status" value="1"/>
</dbReference>
<feature type="transmembrane region" description="Helical" evidence="8">
    <location>
        <begin position="231"/>
        <end position="253"/>
    </location>
</feature>
<keyword evidence="5 8" id="KW-0812">Transmembrane</keyword>
<feature type="transmembrane region" description="Helical" evidence="8">
    <location>
        <begin position="110"/>
        <end position="130"/>
    </location>
</feature>
<dbReference type="InterPro" id="IPR037294">
    <property type="entry name" value="ABC_BtuC-like"/>
</dbReference>
<evidence type="ECO:0000256" key="8">
    <source>
        <dbReference type="SAM" id="Phobius"/>
    </source>
</evidence>
<feature type="transmembrane region" description="Helical" evidence="8">
    <location>
        <begin position="52"/>
        <end position="72"/>
    </location>
</feature>
<dbReference type="GO" id="GO:0005886">
    <property type="term" value="C:plasma membrane"/>
    <property type="evidence" value="ECO:0007669"/>
    <property type="project" value="UniProtKB-SubCell"/>
</dbReference>
<dbReference type="Gene3D" id="1.10.3470.10">
    <property type="entry name" value="ABC transporter involved in vitamin B12 uptake, BtuC"/>
    <property type="match status" value="1"/>
</dbReference>
<keyword evidence="4" id="KW-1003">Cell membrane</keyword>
<name>A0A1H0L5D9_9HYPH</name>
<reference evidence="9 10" key="1">
    <citation type="submission" date="2016-10" db="EMBL/GenBank/DDBJ databases">
        <authorList>
            <person name="de Groot N.N."/>
        </authorList>
    </citation>
    <scope>NUCLEOTIDE SEQUENCE [LARGE SCALE GENOMIC DNA]</scope>
    <source>
        <strain evidence="10">L7-484,KACC 16230,DSM 25025</strain>
    </source>
</reference>
<dbReference type="Proteomes" id="UP000198793">
    <property type="component" value="Unassembled WGS sequence"/>
</dbReference>
<evidence type="ECO:0000313" key="9">
    <source>
        <dbReference type="EMBL" id="SDO63246.1"/>
    </source>
</evidence>
<keyword evidence="6 8" id="KW-1133">Transmembrane helix</keyword>
<dbReference type="RefSeq" id="WP_090675888.1">
    <property type="nucleotide sequence ID" value="NZ_FNIT01000009.1"/>
</dbReference>